<dbReference type="GO" id="GO:0031080">
    <property type="term" value="C:nuclear pore outer ring"/>
    <property type="evidence" value="ECO:0007669"/>
    <property type="project" value="TreeGrafter"/>
</dbReference>
<dbReference type="Pfam" id="PF08801">
    <property type="entry name" value="Nucleoporin_N"/>
    <property type="match status" value="1"/>
</dbReference>
<reference evidence="7" key="1">
    <citation type="submission" date="2011-10" db="EMBL/GenBank/DDBJ databases">
        <authorList>
            <person name="Genoscope - CEA"/>
        </authorList>
    </citation>
    <scope>NUCLEOTIDE SEQUENCE</scope>
</reference>
<dbReference type="AlphaFoldDB" id="G8Y8W7"/>
<evidence type="ECO:0000256" key="5">
    <source>
        <dbReference type="SAM" id="MobiDB-lite"/>
    </source>
</evidence>
<evidence type="ECO:0000256" key="4">
    <source>
        <dbReference type="ARBA" id="ARBA00023242"/>
    </source>
</evidence>
<evidence type="ECO:0000256" key="3">
    <source>
        <dbReference type="ARBA" id="ARBA00022448"/>
    </source>
</evidence>
<keyword evidence="4" id="KW-0539">Nucleus</keyword>
<gene>
    <name evidence="7" type="primary">Piso0_004477</name>
    <name evidence="7" type="ORF">GNLVRS01_PISO0K17742g</name>
    <name evidence="8" type="ORF">GNLVRS01_PISO0L17743g</name>
</gene>
<evidence type="ECO:0000313" key="9">
    <source>
        <dbReference type="Proteomes" id="UP000005222"/>
    </source>
</evidence>
<dbReference type="STRING" id="559304.G8Y8W7"/>
<dbReference type="InterPro" id="IPR037624">
    <property type="entry name" value="Nup133-like"/>
</dbReference>
<dbReference type="Proteomes" id="UP000005222">
    <property type="component" value="Chromosome K"/>
</dbReference>
<name>G8Y8W7_PICSO</name>
<dbReference type="OMA" id="AICEEIM"/>
<dbReference type="FunCoup" id="G8Y8W7">
    <property type="interactions" value="226"/>
</dbReference>
<dbReference type="GO" id="GO:0016973">
    <property type="term" value="P:poly(A)+ mRNA export from nucleus"/>
    <property type="evidence" value="ECO:0007669"/>
    <property type="project" value="TreeGrafter"/>
</dbReference>
<evidence type="ECO:0000256" key="2">
    <source>
        <dbReference type="ARBA" id="ARBA00005569"/>
    </source>
</evidence>
<dbReference type="EMBL" id="FO082049">
    <property type="protein sequence ID" value="CCE83881.1"/>
    <property type="molecule type" value="Genomic_DNA"/>
</dbReference>
<dbReference type="OrthoDB" id="103454at2759"/>
<dbReference type="Gene3D" id="1.20.58.1380">
    <property type="match status" value="1"/>
</dbReference>
<feature type="region of interest" description="Disordered" evidence="5">
    <location>
        <begin position="1"/>
        <end position="24"/>
    </location>
</feature>
<feature type="domain" description="Nucleoporin Nup133/Nup155-like N-terminal" evidence="6">
    <location>
        <begin position="41"/>
        <end position="463"/>
    </location>
</feature>
<evidence type="ECO:0000256" key="1">
    <source>
        <dbReference type="ARBA" id="ARBA00004123"/>
    </source>
</evidence>
<dbReference type="EMBL" id="FO082048">
    <property type="protein sequence ID" value="CCE84912.1"/>
    <property type="molecule type" value="Genomic_DNA"/>
</dbReference>
<dbReference type="HOGENOM" id="CLU_002493_1_0_1"/>
<dbReference type="Gene3D" id="2.130.10.10">
    <property type="entry name" value="YVTN repeat-like/Quinoprotein amine dehydrogenase"/>
    <property type="match status" value="1"/>
</dbReference>
<keyword evidence="3" id="KW-0813">Transport</keyword>
<dbReference type="PANTHER" id="PTHR13405:SF11">
    <property type="entry name" value="NUCLEAR PORE COMPLEX PROTEIN NUP133"/>
    <property type="match status" value="1"/>
</dbReference>
<accession>G8Y8W7</accession>
<sequence length="1153" mass="130319">MSSNASIFKPRHSRPSSSVKDDTGISNESIISNFKTAHELTKNEKYCVSRLPALPSVLENASAEGFINAYADKSSGYALLVDETSIHVWNYNSTDVTPLSIHFPLQDTNGFAMPLAILTKPSSGTSQDPGLVIINSTTGSAKFYESVHHAPALGLLNNEELELQLPINSEKGEYITIAENLEPAGIVIATSWKRCLVLSLRDYMSKPHLSYTEILAPSNKSGFLKSIFGSSDADEDQLGDEIVSIKAGRTSNRGLTQEIIIQESGGIFHLFAYQLFSASGKSVVDKRKTVKQDLGTYLENNMDSFLPGSSLSIRFLDLWPLCSEEYNNTYLALIFIDEMYHKVDGKNLFLISVKVDETGVLLYGSHKLQGFDNSTITSKNKPKLYVPYPGKTAFVLLEHSLILQDINTSSLNSSRPVQYYRPRWEDIIKFSPGLNIVGEGYEDHVKNYNPAIILITRNYGVIRVERFIENEAEGDEPMDDSQEVRIAEKVKSHIEQGIFYSDSPAIDFSIGQDYPGDIILNAVKEISTEVLNSTSDYLPQSSISVVGYLTLKMRILEELLKYSFNNFPDLQNEIIPEVVSSLEKITVGLQLWEYICSDQAKYRKFLTILSDIISKLNILHSDKDDIVKVFFTDKLQYINQVLTEFIDVLSTEDYGLDDLVNLVVSTVYHGVYEHEQSYVVAKEITPFRSWIFDTFLIFKIAQLFSKRYSGQADDISLITETSRSNLVKLSELLYYFTTSAITFMQESKSTESQLEEYVRWYETTKFQWIKALISYGCKRQASNLAENYRDLSSLCFILEAERSEIIGKFGEDSPEYQTLTSSYAFFLHKFGYDFASSLFDYYIRNDDIQSLFIGAEEYKSYVKKYFKSNFNKTSSISWIQSLVDAEYEDAAEALLYSSAETNDELVSSKEIKLSLAKLASVAAMNTNDSVFQNNKAVLKNRTGSRLAKLQIESDVTEKIKKISGTTINFSIAFFIKNFTNTRIEEQYKIDLLSRFFDQFTHEKELSSHNLISLLTLLNPSGEFSSIFRDAIVVSSCEADETASRNQIARIWIRLLASTDDWKVISSYKNAPDEEIKRIINNSVLAHTVKALGSNSKAYAVLEDVLAGRSGRLANQLEQSGLSGFEKSEFDTLQTYIEQYDLNRWVQAVKIEFQ</sequence>
<comment type="similarity">
    <text evidence="2">Belongs to the nucleoporin Nup133 family.</text>
</comment>
<proteinExistence type="inferred from homology"/>
<dbReference type="InterPro" id="IPR014908">
    <property type="entry name" value="Nucleoporin_Nup133/Nup155_N"/>
</dbReference>
<dbReference type="eggNOG" id="KOG4121">
    <property type="taxonomic scope" value="Eukaryota"/>
</dbReference>
<reference evidence="9" key="2">
    <citation type="journal article" date="2012" name="G3 (Bethesda)">
        <title>Pichia sorbitophila, an interspecies yeast hybrid reveals early steps of genome resolution following polyploidization.</title>
        <authorList>
            <person name="Leh Louis V."/>
            <person name="Despons L."/>
            <person name="Friedrich A."/>
            <person name="Martin T."/>
            <person name="Durrens P."/>
            <person name="Casaregola S."/>
            <person name="Neuveglise C."/>
            <person name="Fairhead C."/>
            <person name="Marck C."/>
            <person name="Cruz J.A."/>
            <person name="Straub M.L."/>
            <person name="Kugler V."/>
            <person name="Sacerdot C."/>
            <person name="Uzunov Z."/>
            <person name="Thierry A."/>
            <person name="Weiss S."/>
            <person name="Bleykasten C."/>
            <person name="De Montigny J."/>
            <person name="Jacques N."/>
            <person name="Jung P."/>
            <person name="Lemaire M."/>
            <person name="Mallet S."/>
            <person name="Morel G."/>
            <person name="Richard G.F."/>
            <person name="Sarkar A."/>
            <person name="Savel G."/>
            <person name="Schacherer J."/>
            <person name="Seret M.L."/>
            <person name="Talla E."/>
            <person name="Samson G."/>
            <person name="Jubin C."/>
            <person name="Poulain J."/>
            <person name="Vacherie B."/>
            <person name="Barbe V."/>
            <person name="Pelletier E."/>
            <person name="Sherman D.J."/>
            <person name="Westhof E."/>
            <person name="Weissenbach J."/>
            <person name="Baret P.V."/>
            <person name="Wincker P."/>
            <person name="Gaillardin C."/>
            <person name="Dujon B."/>
            <person name="Souciet J.L."/>
        </authorList>
    </citation>
    <scope>NUCLEOTIDE SEQUENCE [LARGE SCALE GENOMIC DNA]</scope>
    <source>
        <strain evidence="9">ATCC MYA-4447 / BCRC 22081 / CBS 7064 / NBRC 10061 / NRRL Y-12695</strain>
    </source>
</reference>
<keyword evidence="9" id="KW-1185">Reference proteome</keyword>
<evidence type="ECO:0000313" key="7">
    <source>
        <dbReference type="EMBL" id="CCE83881.1"/>
    </source>
</evidence>
<evidence type="ECO:0000313" key="8">
    <source>
        <dbReference type="EMBL" id="CCE84912.1"/>
    </source>
</evidence>
<dbReference type="InterPro" id="IPR015943">
    <property type="entry name" value="WD40/YVTN_repeat-like_dom_sf"/>
</dbReference>
<dbReference type="GO" id="GO:0000972">
    <property type="term" value="P:transcription-dependent tethering of RNA polymerase II gene DNA at nuclear periphery"/>
    <property type="evidence" value="ECO:0007669"/>
    <property type="project" value="TreeGrafter"/>
</dbReference>
<evidence type="ECO:0000259" key="6">
    <source>
        <dbReference type="Pfam" id="PF08801"/>
    </source>
</evidence>
<comment type="subcellular location">
    <subcellularLocation>
        <location evidence="1">Nucleus</location>
    </subcellularLocation>
</comment>
<organism evidence="7 9">
    <name type="scientific">Pichia sorbitophila (strain ATCC MYA-4447 / BCRC 22081 / CBS 7064 / NBRC 10061 / NRRL Y-12695)</name>
    <name type="common">Hybrid yeast</name>
    <dbReference type="NCBI Taxonomy" id="559304"/>
    <lineage>
        <taxon>Eukaryota</taxon>
        <taxon>Fungi</taxon>
        <taxon>Dikarya</taxon>
        <taxon>Ascomycota</taxon>
        <taxon>Saccharomycotina</taxon>
        <taxon>Pichiomycetes</taxon>
        <taxon>Debaryomycetaceae</taxon>
        <taxon>Millerozyma</taxon>
    </lineage>
</organism>
<dbReference type="GO" id="GO:0006606">
    <property type="term" value="P:protein import into nucleus"/>
    <property type="evidence" value="ECO:0007669"/>
    <property type="project" value="TreeGrafter"/>
</dbReference>
<protein>
    <submittedName>
        <fullName evidence="7">Piso0_004477 protein</fullName>
    </submittedName>
</protein>
<dbReference type="InParanoid" id="G8Y8W7"/>
<dbReference type="Proteomes" id="UP000005222">
    <property type="component" value="Chromosome L"/>
</dbReference>
<dbReference type="SUPFAM" id="SSF117289">
    <property type="entry name" value="Nucleoporin domain"/>
    <property type="match status" value="1"/>
</dbReference>
<dbReference type="PANTHER" id="PTHR13405">
    <property type="entry name" value="NUCLEAR PORE COMPLEX PROTEIN NUP133"/>
    <property type="match status" value="1"/>
</dbReference>
<dbReference type="GO" id="GO:0017056">
    <property type="term" value="F:structural constituent of nuclear pore"/>
    <property type="evidence" value="ECO:0007669"/>
    <property type="project" value="InterPro"/>
</dbReference>